<sequence>MDESMSRALFFCNSASLIWEHNPFWSHIREVGEAQFVIMFKHIAGKVSKKDLCLFAALSRAAWTSRNKAIFDDHPHCPQLLVAIFVNYVEQYNGYSRRVHSNQASCPSIFAKKWKKPNGGVVKINVDAAFFQDNSMGLGAVARNAEGQIPFTAARRVAGRWDVNVAEAAACLFGVWP</sequence>
<dbReference type="InterPro" id="IPR002156">
    <property type="entry name" value="RNaseH_domain"/>
</dbReference>
<dbReference type="PANTHER" id="PTHR47074:SF11">
    <property type="entry name" value="REVERSE TRANSCRIPTASE-LIKE PROTEIN"/>
    <property type="match status" value="1"/>
</dbReference>
<dbReference type="Gramene" id="AUR62031651-RA">
    <property type="protein sequence ID" value="AUR62031651-RA:cds"/>
    <property type="gene ID" value="AUR62031651"/>
</dbReference>
<dbReference type="Proteomes" id="UP000596660">
    <property type="component" value="Unplaced"/>
</dbReference>
<dbReference type="EnsemblPlants" id="AUR62031651-RA">
    <property type="protein sequence ID" value="AUR62031651-RA:cds"/>
    <property type="gene ID" value="AUR62031651"/>
</dbReference>
<feature type="domain" description="RNase H type-1" evidence="1">
    <location>
        <begin position="125"/>
        <end position="175"/>
    </location>
</feature>
<dbReference type="GO" id="GO:0003676">
    <property type="term" value="F:nucleic acid binding"/>
    <property type="evidence" value="ECO:0007669"/>
    <property type="project" value="InterPro"/>
</dbReference>
<organism evidence="2 3">
    <name type="scientific">Chenopodium quinoa</name>
    <name type="common">Quinoa</name>
    <dbReference type="NCBI Taxonomy" id="63459"/>
    <lineage>
        <taxon>Eukaryota</taxon>
        <taxon>Viridiplantae</taxon>
        <taxon>Streptophyta</taxon>
        <taxon>Embryophyta</taxon>
        <taxon>Tracheophyta</taxon>
        <taxon>Spermatophyta</taxon>
        <taxon>Magnoliopsida</taxon>
        <taxon>eudicotyledons</taxon>
        <taxon>Gunneridae</taxon>
        <taxon>Pentapetalae</taxon>
        <taxon>Caryophyllales</taxon>
        <taxon>Chenopodiaceae</taxon>
        <taxon>Chenopodioideae</taxon>
        <taxon>Atripliceae</taxon>
        <taxon>Chenopodium</taxon>
    </lineage>
</organism>
<accession>A0A803ML39</accession>
<dbReference type="InterPro" id="IPR052929">
    <property type="entry name" value="RNase_H-like_EbsB-rel"/>
</dbReference>
<keyword evidence="3" id="KW-1185">Reference proteome</keyword>
<dbReference type="PANTHER" id="PTHR47074">
    <property type="entry name" value="BNAC02G40300D PROTEIN"/>
    <property type="match status" value="1"/>
</dbReference>
<evidence type="ECO:0000259" key="1">
    <source>
        <dbReference type="Pfam" id="PF13456"/>
    </source>
</evidence>
<dbReference type="Pfam" id="PF13456">
    <property type="entry name" value="RVT_3"/>
    <property type="match status" value="1"/>
</dbReference>
<protein>
    <recommendedName>
        <fullName evidence="1">RNase H type-1 domain-containing protein</fullName>
    </recommendedName>
</protein>
<reference evidence="2" key="2">
    <citation type="submission" date="2021-03" db="UniProtKB">
        <authorList>
            <consortium name="EnsemblPlants"/>
        </authorList>
    </citation>
    <scope>IDENTIFICATION</scope>
</reference>
<reference evidence="2" key="1">
    <citation type="journal article" date="2017" name="Nature">
        <title>The genome of Chenopodium quinoa.</title>
        <authorList>
            <person name="Jarvis D.E."/>
            <person name="Ho Y.S."/>
            <person name="Lightfoot D.J."/>
            <person name="Schmoeckel S.M."/>
            <person name="Li B."/>
            <person name="Borm T.J.A."/>
            <person name="Ohyanagi H."/>
            <person name="Mineta K."/>
            <person name="Michell C.T."/>
            <person name="Saber N."/>
            <person name="Kharbatia N.M."/>
            <person name="Rupper R.R."/>
            <person name="Sharp A.R."/>
            <person name="Dally N."/>
            <person name="Boughton B.A."/>
            <person name="Woo Y.H."/>
            <person name="Gao G."/>
            <person name="Schijlen E.G.W.M."/>
            <person name="Guo X."/>
            <person name="Momin A.A."/>
            <person name="Negrao S."/>
            <person name="Al-Babili S."/>
            <person name="Gehring C."/>
            <person name="Roessner U."/>
            <person name="Jung C."/>
            <person name="Murphy K."/>
            <person name="Arold S.T."/>
            <person name="Gojobori T."/>
            <person name="van der Linden C.G."/>
            <person name="van Loo E.N."/>
            <person name="Jellen E.N."/>
            <person name="Maughan P.J."/>
            <person name="Tester M."/>
        </authorList>
    </citation>
    <scope>NUCLEOTIDE SEQUENCE [LARGE SCALE GENOMIC DNA]</scope>
    <source>
        <strain evidence="2">cv. PI 614886</strain>
    </source>
</reference>
<dbReference type="AlphaFoldDB" id="A0A803ML39"/>
<dbReference type="GO" id="GO:0004523">
    <property type="term" value="F:RNA-DNA hybrid ribonuclease activity"/>
    <property type="evidence" value="ECO:0007669"/>
    <property type="project" value="InterPro"/>
</dbReference>
<evidence type="ECO:0000313" key="3">
    <source>
        <dbReference type="Proteomes" id="UP000596660"/>
    </source>
</evidence>
<name>A0A803ML39_CHEQI</name>
<evidence type="ECO:0000313" key="2">
    <source>
        <dbReference type="EnsemblPlants" id="AUR62031651-RA:cds"/>
    </source>
</evidence>
<proteinExistence type="predicted"/>
<dbReference type="OMA" id="WSHIREV"/>